<name>A0AAN7ZZ17_9PEZI</name>
<evidence type="ECO:0000256" key="2">
    <source>
        <dbReference type="SAM" id="SignalP"/>
    </source>
</evidence>
<organism evidence="3 4">
    <name type="scientific">Elasticomyces elasticus</name>
    <dbReference type="NCBI Taxonomy" id="574655"/>
    <lineage>
        <taxon>Eukaryota</taxon>
        <taxon>Fungi</taxon>
        <taxon>Dikarya</taxon>
        <taxon>Ascomycota</taxon>
        <taxon>Pezizomycotina</taxon>
        <taxon>Dothideomycetes</taxon>
        <taxon>Dothideomycetidae</taxon>
        <taxon>Mycosphaerellales</taxon>
        <taxon>Teratosphaeriaceae</taxon>
        <taxon>Elasticomyces</taxon>
    </lineage>
</organism>
<dbReference type="PANTHER" id="PTHR35340:SF5">
    <property type="entry name" value="ASST-DOMAIN-CONTAINING PROTEIN"/>
    <property type="match status" value="1"/>
</dbReference>
<protein>
    <recommendedName>
        <fullName evidence="5">ASST-domain-containing protein</fullName>
    </recommendedName>
</protein>
<dbReference type="InterPro" id="IPR011047">
    <property type="entry name" value="Quinoprotein_ADH-like_sf"/>
</dbReference>
<evidence type="ECO:0000313" key="3">
    <source>
        <dbReference type="EMBL" id="KAK5692851.1"/>
    </source>
</evidence>
<dbReference type="SUPFAM" id="SSF50998">
    <property type="entry name" value="Quinoprotein alcohol dehydrogenase-like"/>
    <property type="match status" value="1"/>
</dbReference>
<dbReference type="Pfam" id="PF14269">
    <property type="entry name" value="Arylsulfotran_2"/>
    <property type="match status" value="1"/>
</dbReference>
<proteinExistence type="predicted"/>
<dbReference type="InterPro" id="IPR039535">
    <property type="entry name" value="ASST-like"/>
</dbReference>
<dbReference type="InterPro" id="IPR053143">
    <property type="entry name" value="Arylsulfate_ST"/>
</dbReference>
<evidence type="ECO:0008006" key="5">
    <source>
        <dbReference type="Google" id="ProtNLM"/>
    </source>
</evidence>
<accession>A0AAN7ZZ17</accession>
<comment type="caution">
    <text evidence="3">The sequence shown here is derived from an EMBL/GenBank/DDBJ whole genome shotgun (WGS) entry which is preliminary data.</text>
</comment>
<feature type="chain" id="PRO_5042898867" description="ASST-domain-containing protein" evidence="2">
    <location>
        <begin position="22"/>
        <end position="570"/>
    </location>
</feature>
<dbReference type="EMBL" id="JAVRQU010000018">
    <property type="protein sequence ID" value="KAK5692851.1"/>
    <property type="molecule type" value="Genomic_DNA"/>
</dbReference>
<feature type="signal peptide" evidence="2">
    <location>
        <begin position="1"/>
        <end position="21"/>
    </location>
</feature>
<gene>
    <name evidence="3" type="ORF">LTR97_010327</name>
</gene>
<sequence>MFSSALAAVCLLVTVFPLCNASRDSYHRSSDYNSGHYGTHVTQTFRSTTIKALQLNLMLPFTACDDVGSKLFLAPRGTRILSDAAPMIFDANGDFIWTPERKYGQVYNFQVQQYKGEPHLVFWAGNDAIDGHGAGHYYMFNKHYEQVARISAANHLTADLHSFSTTPNNTAILSIYQTAVADVPAGHGTSKGYIWDCLFQGLDIKTGKALFEWRASDHFTVTESYIRSNGATRTKPWDFFHINMIEKDEQGNYLISSRHLRAIIYVDGRTGDVLWQLGGKHSSFTDLSSGEATSFVGQHDAHWADPSHSAITLFDNGADWQDMTAPRSRGMRIAVDLRNMTTRLEAVYTNPNEILSISQGSYQTLPNGNVLLGYGFNGVMTEFDKNGTVLCDAWFMPQTRFGSGDVQSYRDMKYPWTGLPRTSPRLVFDEGEEALFVSWNGATEIRRWMLYTAHEDDDDFNTWMSFPKQGFETEFVVDLDRDVKRYVRAVALDAEGKRLGMSLTVDMGNRTSVYEEAAVDDVTNGYEEAALEVKDSRLLVGFGVAAFGSGVLVTWLWFATGGDGQMQART</sequence>
<keyword evidence="1" id="KW-0472">Membrane</keyword>
<keyword evidence="2" id="KW-0732">Signal</keyword>
<keyword evidence="1" id="KW-1133">Transmembrane helix</keyword>
<dbReference type="Proteomes" id="UP001310594">
    <property type="component" value="Unassembled WGS sequence"/>
</dbReference>
<dbReference type="PANTHER" id="PTHR35340">
    <property type="entry name" value="PQQ ENZYME REPEAT PROTEIN-RELATED"/>
    <property type="match status" value="1"/>
</dbReference>
<dbReference type="AlphaFoldDB" id="A0AAN7ZZ17"/>
<evidence type="ECO:0000256" key="1">
    <source>
        <dbReference type="SAM" id="Phobius"/>
    </source>
</evidence>
<reference evidence="3" key="1">
    <citation type="submission" date="2023-08" db="EMBL/GenBank/DDBJ databases">
        <title>Black Yeasts Isolated from many extreme environments.</title>
        <authorList>
            <person name="Coleine C."/>
            <person name="Stajich J.E."/>
            <person name="Selbmann L."/>
        </authorList>
    </citation>
    <scope>NUCLEOTIDE SEQUENCE</scope>
    <source>
        <strain evidence="3">CCFEE 5810</strain>
    </source>
</reference>
<evidence type="ECO:0000313" key="4">
    <source>
        <dbReference type="Proteomes" id="UP001310594"/>
    </source>
</evidence>
<keyword evidence="1" id="KW-0812">Transmembrane</keyword>
<feature type="transmembrane region" description="Helical" evidence="1">
    <location>
        <begin position="538"/>
        <end position="559"/>
    </location>
</feature>